<feature type="transmembrane region" description="Helical" evidence="10">
    <location>
        <begin position="26"/>
        <end position="44"/>
    </location>
</feature>
<evidence type="ECO:0000259" key="11">
    <source>
        <dbReference type="PROSITE" id="PS50850"/>
    </source>
</evidence>
<feature type="transmembrane region" description="Helical" evidence="10">
    <location>
        <begin position="123"/>
        <end position="145"/>
    </location>
</feature>
<dbReference type="PANTHER" id="PTHR43184:SF12">
    <property type="entry name" value="SUGAR PHOSPHATE EXCHANGER 3"/>
    <property type="match status" value="1"/>
</dbReference>
<dbReference type="InterPro" id="IPR000849">
    <property type="entry name" value="Sugar_P_transporter"/>
</dbReference>
<dbReference type="Pfam" id="PF07690">
    <property type="entry name" value="MFS_1"/>
    <property type="match status" value="1"/>
</dbReference>
<evidence type="ECO:0000256" key="9">
    <source>
        <dbReference type="ARBA" id="ARBA00042039"/>
    </source>
</evidence>
<feature type="transmembrane region" description="Helical" evidence="10">
    <location>
        <begin position="388"/>
        <end position="408"/>
    </location>
</feature>
<dbReference type="EMBL" id="JBAMIC010000007">
    <property type="protein sequence ID" value="KAK7106219.1"/>
    <property type="molecule type" value="Genomic_DNA"/>
</dbReference>
<keyword evidence="7 10" id="KW-0472">Membrane</keyword>
<feature type="transmembrane region" description="Helical" evidence="10">
    <location>
        <begin position="428"/>
        <end position="450"/>
    </location>
</feature>
<organism evidence="12 13">
    <name type="scientific">Littorina saxatilis</name>
    <dbReference type="NCBI Taxonomy" id="31220"/>
    <lineage>
        <taxon>Eukaryota</taxon>
        <taxon>Metazoa</taxon>
        <taxon>Spiralia</taxon>
        <taxon>Lophotrochozoa</taxon>
        <taxon>Mollusca</taxon>
        <taxon>Gastropoda</taxon>
        <taxon>Caenogastropoda</taxon>
        <taxon>Littorinimorpha</taxon>
        <taxon>Littorinoidea</taxon>
        <taxon>Littorinidae</taxon>
        <taxon>Littorina</taxon>
    </lineage>
</organism>
<comment type="similarity">
    <text evidence="2">Belongs to the major facilitator superfamily. Organophosphate:Pi antiporter (OPA) (TC 2.A.1.4) family.</text>
</comment>
<comment type="caution">
    <text evidence="12">The sequence shown here is derived from an EMBL/GenBank/DDBJ whole genome shotgun (WGS) entry which is preliminary data.</text>
</comment>
<feature type="transmembrane region" description="Helical" evidence="10">
    <location>
        <begin position="151"/>
        <end position="179"/>
    </location>
</feature>
<dbReference type="InterPro" id="IPR020846">
    <property type="entry name" value="MFS_dom"/>
</dbReference>
<accession>A0AAN9GFU2</accession>
<evidence type="ECO:0000256" key="8">
    <source>
        <dbReference type="ARBA" id="ARBA00041091"/>
    </source>
</evidence>
<dbReference type="SUPFAM" id="SSF103473">
    <property type="entry name" value="MFS general substrate transporter"/>
    <property type="match status" value="1"/>
</dbReference>
<comment type="subcellular location">
    <subcellularLocation>
        <location evidence="1">Membrane</location>
        <topology evidence="1">Multi-pass membrane protein</topology>
    </subcellularLocation>
</comment>
<evidence type="ECO:0000256" key="7">
    <source>
        <dbReference type="ARBA" id="ARBA00023136"/>
    </source>
</evidence>
<proteinExistence type="inferred from homology"/>
<dbReference type="InterPro" id="IPR011701">
    <property type="entry name" value="MFS"/>
</dbReference>
<feature type="transmembrane region" description="Helical" evidence="10">
    <location>
        <begin position="291"/>
        <end position="316"/>
    </location>
</feature>
<evidence type="ECO:0000256" key="2">
    <source>
        <dbReference type="ARBA" id="ARBA00009598"/>
    </source>
</evidence>
<dbReference type="AlphaFoldDB" id="A0AAN9GFU2"/>
<feature type="transmembrane region" description="Helical" evidence="10">
    <location>
        <begin position="362"/>
        <end position="382"/>
    </location>
</feature>
<reference evidence="12 13" key="1">
    <citation type="submission" date="2024-02" db="EMBL/GenBank/DDBJ databases">
        <title>Chromosome-scale genome assembly of the rough periwinkle Littorina saxatilis.</title>
        <authorList>
            <person name="De Jode A."/>
            <person name="Faria R."/>
            <person name="Formenti G."/>
            <person name="Sims Y."/>
            <person name="Smith T.P."/>
            <person name="Tracey A."/>
            <person name="Wood J.M.D."/>
            <person name="Zagrodzka Z.B."/>
            <person name="Johannesson K."/>
            <person name="Butlin R.K."/>
            <person name="Leder E.H."/>
        </authorList>
    </citation>
    <scope>NUCLEOTIDE SEQUENCE [LARGE SCALE GENOMIC DNA]</scope>
    <source>
        <strain evidence="12">Snail1</strain>
        <tissue evidence="12">Muscle</tissue>
    </source>
</reference>
<keyword evidence="3" id="KW-0813">Transport</keyword>
<gene>
    <name evidence="12" type="ORF">V1264_017495</name>
</gene>
<evidence type="ECO:0000256" key="3">
    <source>
        <dbReference type="ARBA" id="ARBA00022448"/>
    </source>
</evidence>
<feature type="transmembrane region" description="Helical" evidence="10">
    <location>
        <begin position="462"/>
        <end position="481"/>
    </location>
</feature>
<feature type="transmembrane region" description="Helical" evidence="10">
    <location>
        <begin position="216"/>
        <end position="237"/>
    </location>
</feature>
<feature type="transmembrane region" description="Helical" evidence="10">
    <location>
        <begin position="191"/>
        <end position="210"/>
    </location>
</feature>
<dbReference type="PANTHER" id="PTHR43184">
    <property type="entry name" value="MAJOR FACILITATOR SUPERFAMILY TRANSPORTER 16, ISOFORM B"/>
    <property type="match status" value="1"/>
</dbReference>
<feature type="transmembrane region" description="Helical" evidence="10">
    <location>
        <begin position="336"/>
        <end position="355"/>
    </location>
</feature>
<keyword evidence="5 10" id="KW-0812">Transmembrane</keyword>
<evidence type="ECO:0000256" key="1">
    <source>
        <dbReference type="ARBA" id="ARBA00004141"/>
    </source>
</evidence>
<dbReference type="PROSITE" id="PS50850">
    <property type="entry name" value="MFS"/>
    <property type="match status" value="1"/>
</dbReference>
<feature type="domain" description="Major facilitator superfamily (MFS) profile" evidence="11">
    <location>
        <begin position="36"/>
        <end position="485"/>
    </location>
</feature>
<dbReference type="InterPro" id="IPR036259">
    <property type="entry name" value="MFS_trans_sf"/>
</dbReference>
<dbReference type="GO" id="GO:0022857">
    <property type="term" value="F:transmembrane transporter activity"/>
    <property type="evidence" value="ECO:0007669"/>
    <property type="project" value="InterPro"/>
</dbReference>
<keyword evidence="6 10" id="KW-1133">Transmembrane helix</keyword>
<evidence type="ECO:0000313" key="12">
    <source>
        <dbReference type="EMBL" id="KAK7106219.1"/>
    </source>
</evidence>
<sequence>MSIPLGVRVLPNVRSSSTVFGTNRRLVSYQTSVLILTFLTYVSYHLSRKPLSVIKNSLHKNCSSLNSASSTILPNDTTWCDWSPFEGDDYEHLFGWLDVGFLGTYAACMFLSGYVAERMNLRYFLTVGMLCSGASVAMFGVGYFLNIHNFYFYLVMQMIAGGFQSTGWPAVVATVGNWFGPGRRGAIMGIWNSHTSVGNILGALIPGIWADGAWGWGFIVPGIIIGSLGVVVFFFLVPYPKDVGIEIENSRGKADGDVSVSTNSSVHNEETPLIEHDAEDEHEAVSLKKALLLPGVIEFSLCLFFAKLVSYTFLFWLPKYIKASMPSLTGEKAADLSTLFDVGGVVGGFIAGAVTDHNVSPGINCVVLLAFGTPMLFVYQAYGSVSYGASVALLLVCGALVNGPYALITTAVSAELGTQKALQGNKKALATVTSIIDGTGSIGAALGPLLTGWISPTGWKNVFYMLISANIMAACFLVRIVRKEARKMCCGYVPPDDEEDVTHVTKEIYPDTEENVQQTYENHLAEQKS</sequence>
<evidence type="ECO:0000256" key="4">
    <source>
        <dbReference type="ARBA" id="ARBA00022597"/>
    </source>
</evidence>
<dbReference type="Proteomes" id="UP001374579">
    <property type="component" value="Unassembled WGS sequence"/>
</dbReference>
<evidence type="ECO:0000313" key="13">
    <source>
        <dbReference type="Proteomes" id="UP001374579"/>
    </source>
</evidence>
<evidence type="ECO:0000256" key="6">
    <source>
        <dbReference type="ARBA" id="ARBA00022989"/>
    </source>
</evidence>
<dbReference type="PIRSF" id="PIRSF002808">
    <property type="entry name" value="Hexose_phosphate_transp"/>
    <property type="match status" value="1"/>
</dbReference>
<protein>
    <recommendedName>
        <fullName evidence="8">Sugar phosphate exchanger 3</fullName>
    </recommendedName>
    <alternativeName>
        <fullName evidence="9">Solute carrier family 37 member 3</fullName>
    </alternativeName>
</protein>
<keyword evidence="13" id="KW-1185">Reference proteome</keyword>
<evidence type="ECO:0000256" key="10">
    <source>
        <dbReference type="SAM" id="Phobius"/>
    </source>
</evidence>
<evidence type="ECO:0000256" key="5">
    <source>
        <dbReference type="ARBA" id="ARBA00022692"/>
    </source>
</evidence>
<dbReference type="Gene3D" id="1.20.1250.20">
    <property type="entry name" value="MFS general substrate transporter like domains"/>
    <property type="match status" value="2"/>
</dbReference>
<feature type="transmembrane region" description="Helical" evidence="10">
    <location>
        <begin position="93"/>
        <end position="116"/>
    </location>
</feature>
<keyword evidence="4" id="KW-0762">Sugar transport</keyword>
<dbReference type="FunFam" id="1.20.1250.20:FF:000028">
    <property type="entry name" value="Sugar phosphate exchanger 3 isoform 1"/>
    <property type="match status" value="1"/>
</dbReference>
<dbReference type="GO" id="GO:0016020">
    <property type="term" value="C:membrane"/>
    <property type="evidence" value="ECO:0007669"/>
    <property type="project" value="UniProtKB-SubCell"/>
</dbReference>
<name>A0AAN9GFU2_9CAEN</name>